<evidence type="ECO:0000313" key="5">
    <source>
        <dbReference type="Proteomes" id="UP000243515"/>
    </source>
</evidence>
<dbReference type="PROSITE" id="PS51471">
    <property type="entry name" value="FE2OG_OXY"/>
    <property type="match status" value="1"/>
</dbReference>
<dbReference type="InterPro" id="IPR050231">
    <property type="entry name" value="Iron_ascorbate_oxido_reductase"/>
</dbReference>
<evidence type="ECO:0000256" key="2">
    <source>
        <dbReference type="RuleBase" id="RU003682"/>
    </source>
</evidence>
<keyword evidence="2" id="KW-0408">Iron</keyword>
<feature type="domain" description="Fe2OG dioxygenase" evidence="3">
    <location>
        <begin position="191"/>
        <end position="294"/>
    </location>
</feature>
<dbReference type="EMBL" id="NPHW01005675">
    <property type="protein sequence ID" value="OXV06510.1"/>
    <property type="molecule type" value="Genomic_DNA"/>
</dbReference>
<dbReference type="PANTHER" id="PTHR47990">
    <property type="entry name" value="2-OXOGLUTARATE (2OG) AND FE(II)-DEPENDENT OXYGENASE SUPERFAMILY PROTEIN-RELATED"/>
    <property type="match status" value="1"/>
</dbReference>
<dbReference type="Proteomes" id="UP000243515">
    <property type="component" value="Unassembled WGS sequence"/>
</dbReference>
<evidence type="ECO:0000259" key="3">
    <source>
        <dbReference type="PROSITE" id="PS51471"/>
    </source>
</evidence>
<reference evidence="4 5" key="1">
    <citation type="journal article" date="2015" name="Environ. Microbiol.">
        <title>Metagenome sequence of Elaphomyces granulatus from sporocarp tissue reveals Ascomycota ectomycorrhizal fingerprints of genome expansion and a Proteobacteria-rich microbiome.</title>
        <authorList>
            <person name="Quandt C.A."/>
            <person name="Kohler A."/>
            <person name="Hesse C.N."/>
            <person name="Sharpton T.J."/>
            <person name="Martin F."/>
            <person name="Spatafora J.W."/>
        </authorList>
    </citation>
    <scope>NUCLEOTIDE SEQUENCE [LARGE SCALE GENOMIC DNA]</scope>
    <source>
        <strain evidence="4 5">OSC145934</strain>
    </source>
</reference>
<gene>
    <name evidence="4" type="ORF">Egran_05722</name>
</gene>
<evidence type="ECO:0000313" key="4">
    <source>
        <dbReference type="EMBL" id="OXV06510.1"/>
    </source>
</evidence>
<comment type="similarity">
    <text evidence="1 2">Belongs to the iron/ascorbate-dependent oxidoreductase family.</text>
</comment>
<dbReference type="InterPro" id="IPR005123">
    <property type="entry name" value="Oxoglu/Fe-dep_dioxygenase_dom"/>
</dbReference>
<keyword evidence="5" id="KW-1185">Reference proteome</keyword>
<protein>
    <recommendedName>
        <fullName evidence="3">Fe2OG dioxygenase domain-containing protein</fullName>
    </recommendedName>
</protein>
<name>A0A232LQS5_9EURO</name>
<dbReference type="PRINTS" id="PR00682">
    <property type="entry name" value="IPNSYNTHASE"/>
</dbReference>
<evidence type="ECO:0000256" key="1">
    <source>
        <dbReference type="ARBA" id="ARBA00008056"/>
    </source>
</evidence>
<dbReference type="Pfam" id="PF03171">
    <property type="entry name" value="2OG-FeII_Oxy"/>
    <property type="match status" value="1"/>
</dbReference>
<sequence length="467" mass="53758">MAFQSSDNEIKLLEFPRAPLSQSKLEYAESFIVDLNLDDGAKGTEKLVETIRRSATDGLFHIVNHGIPSNLLELQRDVAYTYFKTTSLDQKDADTTKNGSGLFEGYKLRTPDEKEDGLTPTIEEYNYDYYATGKVVRPPIMEKFEDEVAKVYQHYHHVLIPKMMRLLSLVCGREPDHFYKMHDSSLPNSEIAHYLRYHVNWERDTDKKRASYAGHTDIGSVTFLYCNPMPCLQVYTAKGWRYVPYIENSIIVNIGDCLESLTGGKFPAALHRLVKFSPDQAGFERIALVYFVHPHDNIIREHFRLEQERRTTLAGTNMMSGQEVNRLIMALSADNEDPYAQIVDEQMWLRSKKGELVPAPEELAFDYDARTIRRRADAENPMMEVLTQSQPFKDEQWRVIQSLAREMAREKVAFDDVQWKTVLEILNRAIDTESLQTHETAGGLTQAQELLLERVIHDLKAKTIEVP</sequence>
<dbReference type="GO" id="GO:0046872">
    <property type="term" value="F:metal ion binding"/>
    <property type="evidence" value="ECO:0007669"/>
    <property type="project" value="UniProtKB-KW"/>
</dbReference>
<dbReference type="SUPFAM" id="SSF51197">
    <property type="entry name" value="Clavaminate synthase-like"/>
    <property type="match status" value="1"/>
</dbReference>
<proteinExistence type="inferred from homology"/>
<dbReference type="OrthoDB" id="406156at2759"/>
<dbReference type="InterPro" id="IPR044861">
    <property type="entry name" value="IPNS-like_FE2OG_OXY"/>
</dbReference>
<organism evidence="4 5">
    <name type="scientific">Elaphomyces granulatus</name>
    <dbReference type="NCBI Taxonomy" id="519963"/>
    <lineage>
        <taxon>Eukaryota</taxon>
        <taxon>Fungi</taxon>
        <taxon>Dikarya</taxon>
        <taxon>Ascomycota</taxon>
        <taxon>Pezizomycotina</taxon>
        <taxon>Eurotiomycetes</taxon>
        <taxon>Eurotiomycetidae</taxon>
        <taxon>Eurotiales</taxon>
        <taxon>Elaphomycetaceae</taxon>
        <taxon>Elaphomyces</taxon>
    </lineage>
</organism>
<dbReference type="GO" id="GO:0016491">
    <property type="term" value="F:oxidoreductase activity"/>
    <property type="evidence" value="ECO:0007669"/>
    <property type="project" value="UniProtKB-KW"/>
</dbReference>
<keyword evidence="2" id="KW-0479">Metal-binding</keyword>
<dbReference type="AlphaFoldDB" id="A0A232LQS5"/>
<comment type="caution">
    <text evidence="4">The sequence shown here is derived from an EMBL/GenBank/DDBJ whole genome shotgun (WGS) entry which is preliminary data.</text>
</comment>
<dbReference type="InterPro" id="IPR027443">
    <property type="entry name" value="IPNS-like_sf"/>
</dbReference>
<dbReference type="Gene3D" id="2.60.120.330">
    <property type="entry name" value="B-lactam Antibiotic, Isopenicillin N Synthase, Chain"/>
    <property type="match status" value="1"/>
</dbReference>
<keyword evidence="2" id="KW-0560">Oxidoreductase</keyword>
<accession>A0A232LQS5</accession>